<evidence type="ECO:0000256" key="1">
    <source>
        <dbReference type="SAM" id="Phobius"/>
    </source>
</evidence>
<feature type="transmembrane region" description="Helical" evidence="1">
    <location>
        <begin position="60"/>
        <end position="76"/>
    </location>
</feature>
<organism evidence="2 3">
    <name type="scientific">Molossus molossus</name>
    <name type="common">Pallas' mastiff bat</name>
    <name type="synonym">Vespertilio molossus</name>
    <dbReference type="NCBI Taxonomy" id="27622"/>
    <lineage>
        <taxon>Eukaryota</taxon>
        <taxon>Metazoa</taxon>
        <taxon>Chordata</taxon>
        <taxon>Craniata</taxon>
        <taxon>Vertebrata</taxon>
        <taxon>Euteleostomi</taxon>
        <taxon>Mammalia</taxon>
        <taxon>Eutheria</taxon>
        <taxon>Laurasiatheria</taxon>
        <taxon>Chiroptera</taxon>
        <taxon>Yangochiroptera</taxon>
        <taxon>Molossidae</taxon>
        <taxon>Molossus</taxon>
    </lineage>
</organism>
<sequence>MDIFLETHSPPELNREGIENLNRPITTKEIEDVIKTLPENHSPGPDGFTGEFYWTFKEELISIVLKLLLFFFLFFLSSPKDIFPFFVQVEWEGERGRERERERERERNIDVKGAQQMAATCMTNQGRGQTATEVRAPSRNRPWVSLDHRATL</sequence>
<keyword evidence="1" id="KW-1133">Transmembrane helix</keyword>
<dbReference type="AlphaFoldDB" id="A0A7J8FYY9"/>
<comment type="caution">
    <text evidence="2">The sequence shown here is derived from an EMBL/GenBank/DDBJ whole genome shotgun (WGS) entry which is preliminary data.</text>
</comment>
<protein>
    <submittedName>
        <fullName evidence="2">Uncharacterized protein</fullName>
    </submittedName>
</protein>
<keyword evidence="1" id="KW-0812">Transmembrane</keyword>
<dbReference type="PANTHER" id="PTHR19446">
    <property type="entry name" value="REVERSE TRANSCRIPTASES"/>
    <property type="match status" value="1"/>
</dbReference>
<evidence type="ECO:0000313" key="3">
    <source>
        <dbReference type="Proteomes" id="UP000550707"/>
    </source>
</evidence>
<dbReference type="Proteomes" id="UP000550707">
    <property type="component" value="Unassembled WGS sequence"/>
</dbReference>
<dbReference type="EMBL" id="JACASF010000010">
    <property type="protein sequence ID" value="KAF6452937.1"/>
    <property type="molecule type" value="Genomic_DNA"/>
</dbReference>
<evidence type="ECO:0000313" key="2">
    <source>
        <dbReference type="EMBL" id="KAF6452937.1"/>
    </source>
</evidence>
<proteinExistence type="predicted"/>
<gene>
    <name evidence="2" type="ORF">HJG59_008236</name>
</gene>
<name>A0A7J8FYY9_MOLMO</name>
<accession>A0A7J8FYY9</accession>
<keyword evidence="1" id="KW-0472">Membrane</keyword>
<keyword evidence="3" id="KW-1185">Reference proteome</keyword>
<dbReference type="InParanoid" id="A0A7J8FYY9"/>
<reference evidence="2 3" key="1">
    <citation type="journal article" date="2020" name="Nature">
        <title>Six reference-quality genomes reveal evolution of bat adaptations.</title>
        <authorList>
            <person name="Jebb D."/>
            <person name="Huang Z."/>
            <person name="Pippel M."/>
            <person name="Hughes G.M."/>
            <person name="Lavrichenko K."/>
            <person name="Devanna P."/>
            <person name="Winkler S."/>
            <person name="Jermiin L.S."/>
            <person name="Skirmuntt E.C."/>
            <person name="Katzourakis A."/>
            <person name="Burkitt-Gray L."/>
            <person name="Ray D.A."/>
            <person name="Sullivan K.A.M."/>
            <person name="Roscito J.G."/>
            <person name="Kirilenko B.M."/>
            <person name="Davalos L.M."/>
            <person name="Corthals A.P."/>
            <person name="Power M.L."/>
            <person name="Jones G."/>
            <person name="Ransome R.D."/>
            <person name="Dechmann D.K.N."/>
            <person name="Locatelli A.G."/>
            <person name="Puechmaille S.J."/>
            <person name="Fedrigo O."/>
            <person name="Jarvis E.D."/>
            <person name="Hiller M."/>
            <person name="Vernes S.C."/>
            <person name="Myers E.W."/>
            <person name="Teeling E.C."/>
        </authorList>
    </citation>
    <scope>NUCLEOTIDE SEQUENCE [LARGE SCALE GENOMIC DNA]</scope>
    <source>
        <strain evidence="2">MMolMol1</strain>
        <tissue evidence="2">Muscle</tissue>
    </source>
</reference>